<sequence>MRLFYILFFLISSLSFAGFASQKAGTNVKNYNIKKSFFSAKEISKSHSNYHQENESFQRDFISNSTLKISTGSFLALLYLVFLQVLHRKIDSKTLIKRLKYNYWCLFKMLYPKHFFW</sequence>
<name>A0A317EV49_9SPHI</name>
<keyword evidence="1" id="KW-0812">Transmembrane</keyword>
<accession>A0A317EV49</accession>
<feature type="chain" id="PRO_5016248981" evidence="2">
    <location>
        <begin position="21"/>
        <end position="117"/>
    </location>
</feature>
<reference evidence="4" key="1">
    <citation type="submission" date="2018-05" db="EMBL/GenBank/DDBJ databases">
        <title>Pedobacter paludis sp. nov., isolated from wetland soil.</title>
        <authorList>
            <person name="Zhang Y."/>
        </authorList>
    </citation>
    <scope>NUCLEOTIDE SEQUENCE [LARGE SCALE GENOMIC DNA]</scope>
    <source>
        <strain evidence="4">R-8</strain>
    </source>
</reference>
<keyword evidence="1" id="KW-1133">Transmembrane helix</keyword>
<keyword evidence="4" id="KW-1185">Reference proteome</keyword>
<comment type="caution">
    <text evidence="3">The sequence shown here is derived from an EMBL/GenBank/DDBJ whole genome shotgun (WGS) entry which is preliminary data.</text>
</comment>
<evidence type="ECO:0000256" key="1">
    <source>
        <dbReference type="SAM" id="Phobius"/>
    </source>
</evidence>
<dbReference type="EMBL" id="QGNY01000010">
    <property type="protein sequence ID" value="PWS29797.1"/>
    <property type="molecule type" value="Genomic_DNA"/>
</dbReference>
<keyword evidence="2" id="KW-0732">Signal</keyword>
<gene>
    <name evidence="3" type="ORF">DF947_20885</name>
</gene>
<feature type="signal peptide" evidence="2">
    <location>
        <begin position="1"/>
        <end position="20"/>
    </location>
</feature>
<keyword evidence="1" id="KW-0472">Membrane</keyword>
<dbReference type="AlphaFoldDB" id="A0A317EV49"/>
<evidence type="ECO:0000313" key="3">
    <source>
        <dbReference type="EMBL" id="PWS29797.1"/>
    </source>
</evidence>
<evidence type="ECO:0000313" key="4">
    <source>
        <dbReference type="Proteomes" id="UP000245391"/>
    </source>
</evidence>
<feature type="transmembrane region" description="Helical" evidence="1">
    <location>
        <begin position="69"/>
        <end position="87"/>
    </location>
</feature>
<proteinExistence type="predicted"/>
<dbReference type="Proteomes" id="UP000245391">
    <property type="component" value="Unassembled WGS sequence"/>
</dbReference>
<organism evidence="3 4">
    <name type="scientific">Pedobacter paludis</name>
    <dbReference type="NCBI Taxonomy" id="2203212"/>
    <lineage>
        <taxon>Bacteria</taxon>
        <taxon>Pseudomonadati</taxon>
        <taxon>Bacteroidota</taxon>
        <taxon>Sphingobacteriia</taxon>
        <taxon>Sphingobacteriales</taxon>
        <taxon>Sphingobacteriaceae</taxon>
        <taxon>Pedobacter</taxon>
    </lineage>
</organism>
<evidence type="ECO:0000256" key="2">
    <source>
        <dbReference type="SAM" id="SignalP"/>
    </source>
</evidence>
<protein>
    <submittedName>
        <fullName evidence="3">Uncharacterized protein</fullName>
    </submittedName>
</protein>